<evidence type="ECO:0000256" key="1">
    <source>
        <dbReference type="SAM" id="MobiDB-lite"/>
    </source>
</evidence>
<accession>A0ABW5MDU8</accession>
<evidence type="ECO:0000313" key="2">
    <source>
        <dbReference type="EMBL" id="MFD2574379.1"/>
    </source>
</evidence>
<feature type="region of interest" description="Disordered" evidence="1">
    <location>
        <begin position="20"/>
        <end position="43"/>
    </location>
</feature>
<comment type="caution">
    <text evidence="2">The sequence shown here is derived from an EMBL/GenBank/DDBJ whole genome shotgun (WGS) entry which is preliminary data.</text>
</comment>
<keyword evidence="3" id="KW-1185">Reference proteome</keyword>
<proteinExistence type="predicted"/>
<reference evidence="3" key="1">
    <citation type="journal article" date="2019" name="Int. J. Syst. Evol. Microbiol.">
        <title>The Global Catalogue of Microorganisms (GCM) 10K type strain sequencing project: providing services to taxonomists for standard genome sequencing and annotation.</title>
        <authorList>
            <consortium name="The Broad Institute Genomics Platform"/>
            <consortium name="The Broad Institute Genome Sequencing Center for Infectious Disease"/>
            <person name="Wu L."/>
            <person name="Ma J."/>
        </authorList>
    </citation>
    <scope>NUCLEOTIDE SEQUENCE [LARGE SCALE GENOMIC DNA]</scope>
    <source>
        <strain evidence="3">KCTC 42805</strain>
    </source>
</reference>
<dbReference type="Proteomes" id="UP001597469">
    <property type="component" value="Unassembled WGS sequence"/>
</dbReference>
<gene>
    <name evidence="2" type="ORF">ACFSUS_27335</name>
</gene>
<evidence type="ECO:0008006" key="4">
    <source>
        <dbReference type="Google" id="ProtNLM"/>
    </source>
</evidence>
<feature type="compositionally biased region" description="Polar residues" evidence="1">
    <location>
        <begin position="32"/>
        <end position="43"/>
    </location>
</feature>
<organism evidence="2 3">
    <name type="scientific">Spirosoma soli</name>
    <dbReference type="NCBI Taxonomy" id="1770529"/>
    <lineage>
        <taxon>Bacteria</taxon>
        <taxon>Pseudomonadati</taxon>
        <taxon>Bacteroidota</taxon>
        <taxon>Cytophagia</taxon>
        <taxon>Cytophagales</taxon>
        <taxon>Cytophagaceae</taxon>
        <taxon>Spirosoma</taxon>
    </lineage>
</organism>
<sequence length="43" mass="4495">MKTFQNIRVLLSAGASAACQSKPSAPQLPGQPFSSNQSRSDTS</sequence>
<dbReference type="EMBL" id="JBHULN010000027">
    <property type="protein sequence ID" value="MFD2574379.1"/>
    <property type="molecule type" value="Genomic_DNA"/>
</dbReference>
<name>A0ABW5MDU8_9BACT</name>
<evidence type="ECO:0000313" key="3">
    <source>
        <dbReference type="Proteomes" id="UP001597469"/>
    </source>
</evidence>
<dbReference type="RefSeq" id="WP_381528024.1">
    <property type="nucleotide sequence ID" value="NZ_JBHULN010000027.1"/>
</dbReference>
<protein>
    <recommendedName>
        <fullName evidence="4">Lipoprotein</fullName>
    </recommendedName>
</protein>
<dbReference type="PROSITE" id="PS51257">
    <property type="entry name" value="PROKAR_LIPOPROTEIN"/>
    <property type="match status" value="1"/>
</dbReference>